<accession>A0ABQ9ZUR3</accession>
<comment type="caution">
    <text evidence="1">The sequence shown here is derived from an EMBL/GenBank/DDBJ whole genome shotgun (WGS) entry which is preliminary data.</text>
</comment>
<evidence type="ECO:0000313" key="1">
    <source>
        <dbReference type="EMBL" id="KAK4016657.1"/>
    </source>
</evidence>
<dbReference type="Proteomes" id="UP001234178">
    <property type="component" value="Unassembled WGS sequence"/>
</dbReference>
<dbReference type="EMBL" id="JAOYFB010000005">
    <property type="protein sequence ID" value="KAK4016657.1"/>
    <property type="molecule type" value="Genomic_DNA"/>
</dbReference>
<protein>
    <submittedName>
        <fullName evidence="1">Uncharacterized protein</fullName>
    </submittedName>
</protein>
<name>A0ABQ9ZUR3_9CRUS</name>
<evidence type="ECO:0000313" key="2">
    <source>
        <dbReference type="Proteomes" id="UP001234178"/>
    </source>
</evidence>
<reference evidence="1 2" key="1">
    <citation type="journal article" date="2023" name="Nucleic Acids Res.">
        <title>The hologenome of Daphnia magna reveals possible DNA methylation and microbiome-mediated evolution of the host genome.</title>
        <authorList>
            <person name="Chaturvedi A."/>
            <person name="Li X."/>
            <person name="Dhandapani V."/>
            <person name="Marshall H."/>
            <person name="Kissane S."/>
            <person name="Cuenca-Cambronero M."/>
            <person name="Asole G."/>
            <person name="Calvet F."/>
            <person name="Ruiz-Romero M."/>
            <person name="Marangio P."/>
            <person name="Guigo R."/>
            <person name="Rago D."/>
            <person name="Mirbahai L."/>
            <person name="Eastwood N."/>
            <person name="Colbourne J.K."/>
            <person name="Zhou J."/>
            <person name="Mallon E."/>
            <person name="Orsini L."/>
        </authorList>
    </citation>
    <scope>NUCLEOTIDE SEQUENCE [LARGE SCALE GENOMIC DNA]</scope>
    <source>
        <strain evidence="1">LRV0_1</strain>
    </source>
</reference>
<gene>
    <name evidence="1" type="ORF">OUZ56_031620</name>
</gene>
<proteinExistence type="predicted"/>
<organism evidence="1 2">
    <name type="scientific">Daphnia magna</name>
    <dbReference type="NCBI Taxonomy" id="35525"/>
    <lineage>
        <taxon>Eukaryota</taxon>
        <taxon>Metazoa</taxon>
        <taxon>Ecdysozoa</taxon>
        <taxon>Arthropoda</taxon>
        <taxon>Crustacea</taxon>
        <taxon>Branchiopoda</taxon>
        <taxon>Diplostraca</taxon>
        <taxon>Cladocera</taxon>
        <taxon>Anomopoda</taxon>
        <taxon>Daphniidae</taxon>
        <taxon>Daphnia</taxon>
    </lineage>
</organism>
<keyword evidence="2" id="KW-1185">Reference proteome</keyword>
<sequence length="81" mass="9534">MNAETWYTSDHNVKYMQQPIVKSAEYFCCYVFNKRICNQHALPEASTRTSIGSMPNDEFMYHIKNGSRSEKDFGWVMMPKL</sequence>